<sequence length="156" mass="16772">MKSARRTTTRPSSKYRGLHPVAVALVRKGIREDVTRLERSANLQAWASNHAANLVNLSGRLAFIVGHAACACQVDADHPDMRILRGMGEAIGDLAQDFDAIEQHRPAILSGCAAIGRLLPFCNDWALGLAAVELDQLLASSEGMGTSDLRRAMGVK</sequence>
<reference evidence="2" key="1">
    <citation type="journal article" date="2019" name="Int. J. Syst. Evol. Microbiol.">
        <title>The Global Catalogue of Microorganisms (GCM) 10K type strain sequencing project: providing services to taxonomists for standard genome sequencing and annotation.</title>
        <authorList>
            <consortium name="The Broad Institute Genomics Platform"/>
            <consortium name="The Broad Institute Genome Sequencing Center for Infectious Disease"/>
            <person name="Wu L."/>
            <person name="Ma J."/>
        </authorList>
    </citation>
    <scope>NUCLEOTIDE SEQUENCE [LARGE SCALE GENOMIC DNA]</scope>
    <source>
        <strain evidence="2">CCUG 53903</strain>
    </source>
</reference>
<evidence type="ECO:0000313" key="2">
    <source>
        <dbReference type="Proteomes" id="UP001596457"/>
    </source>
</evidence>
<dbReference type="EMBL" id="JBHTBZ010000020">
    <property type="protein sequence ID" value="MFC7460767.1"/>
    <property type="molecule type" value="Genomic_DNA"/>
</dbReference>
<evidence type="ECO:0000313" key="1">
    <source>
        <dbReference type="EMBL" id="MFC7460767.1"/>
    </source>
</evidence>
<organism evidence="1 2">
    <name type="scientific">Hydrogenophaga defluvii</name>
    <dbReference type="NCBI Taxonomy" id="249410"/>
    <lineage>
        <taxon>Bacteria</taxon>
        <taxon>Pseudomonadati</taxon>
        <taxon>Pseudomonadota</taxon>
        <taxon>Betaproteobacteria</taxon>
        <taxon>Burkholderiales</taxon>
        <taxon>Comamonadaceae</taxon>
        <taxon>Hydrogenophaga</taxon>
    </lineage>
</organism>
<gene>
    <name evidence="1" type="ORF">ACFQU0_10035</name>
</gene>
<dbReference type="Proteomes" id="UP001596457">
    <property type="component" value="Unassembled WGS sequence"/>
</dbReference>
<accession>A0ABW2SBD2</accession>
<proteinExistence type="predicted"/>
<comment type="caution">
    <text evidence="1">The sequence shown here is derived from an EMBL/GenBank/DDBJ whole genome shotgun (WGS) entry which is preliminary data.</text>
</comment>
<name>A0ABW2SBD2_9BURK</name>
<keyword evidence="2" id="KW-1185">Reference proteome</keyword>
<dbReference type="RefSeq" id="WP_382200330.1">
    <property type="nucleotide sequence ID" value="NZ_JBHTBZ010000020.1"/>
</dbReference>
<protein>
    <submittedName>
        <fullName evidence="1">Uncharacterized protein</fullName>
    </submittedName>
</protein>